<evidence type="ECO:0000313" key="1">
    <source>
        <dbReference type="EMBL" id="KKL08101.1"/>
    </source>
</evidence>
<dbReference type="EMBL" id="LAZR01043016">
    <property type="protein sequence ID" value="KKL08101.1"/>
    <property type="molecule type" value="Genomic_DNA"/>
</dbReference>
<sequence>MGITIYTPKFRTARQLIKDVLFSKKHKGRPATRLPGSWLSELSEKRFECIVICDVCRFRYWWDLRRQGYIHDSDYPYAAYCDACRDWNDRLRAYYAEEKFKSVRVTNQQHNKRRRDALVRPEEMWRSTQPTRRKIHAGC</sequence>
<gene>
    <name evidence="1" type="ORF">LCGC14_2579250</name>
</gene>
<reference evidence="1" key="1">
    <citation type="journal article" date="2015" name="Nature">
        <title>Complex archaea that bridge the gap between prokaryotes and eukaryotes.</title>
        <authorList>
            <person name="Spang A."/>
            <person name="Saw J.H."/>
            <person name="Jorgensen S.L."/>
            <person name="Zaremba-Niedzwiedzka K."/>
            <person name="Martijn J."/>
            <person name="Lind A.E."/>
            <person name="van Eijk R."/>
            <person name="Schleper C."/>
            <person name="Guy L."/>
            <person name="Ettema T.J."/>
        </authorList>
    </citation>
    <scope>NUCLEOTIDE SEQUENCE</scope>
</reference>
<proteinExistence type="predicted"/>
<comment type="caution">
    <text evidence="1">The sequence shown here is derived from an EMBL/GenBank/DDBJ whole genome shotgun (WGS) entry which is preliminary data.</text>
</comment>
<organism evidence="1">
    <name type="scientific">marine sediment metagenome</name>
    <dbReference type="NCBI Taxonomy" id="412755"/>
    <lineage>
        <taxon>unclassified sequences</taxon>
        <taxon>metagenomes</taxon>
        <taxon>ecological metagenomes</taxon>
    </lineage>
</organism>
<dbReference type="AlphaFoldDB" id="A0A0F9CR05"/>
<name>A0A0F9CR05_9ZZZZ</name>
<accession>A0A0F9CR05</accession>
<protein>
    <submittedName>
        <fullName evidence="1">Uncharacterized protein</fullName>
    </submittedName>
</protein>